<protein>
    <submittedName>
        <fullName evidence="2">SWIB/MDM2 domain-containing proteins</fullName>
    </submittedName>
</protein>
<dbReference type="EMBL" id="CADCTU010000694">
    <property type="protein sequence ID" value="CAA9345146.1"/>
    <property type="molecule type" value="Genomic_DNA"/>
</dbReference>
<dbReference type="AlphaFoldDB" id="A0A6J4LZL6"/>
<proteinExistence type="predicted"/>
<sequence>EGDDAERGARRRGRHEPDAAHRGHEEGVGVHPQEQPAGRAEQAADQRRRQPAQGVRRQEERLDVRDDEARQPAPEV</sequence>
<accession>A0A6J4LZL6</accession>
<gene>
    <name evidence="2" type="ORF">AVDCRST_MAG11-3185</name>
</gene>
<feature type="non-terminal residue" evidence="2">
    <location>
        <position position="1"/>
    </location>
</feature>
<feature type="region of interest" description="Disordered" evidence="1">
    <location>
        <begin position="1"/>
        <end position="76"/>
    </location>
</feature>
<evidence type="ECO:0000313" key="2">
    <source>
        <dbReference type="EMBL" id="CAA9345146.1"/>
    </source>
</evidence>
<reference evidence="2" key="1">
    <citation type="submission" date="2020-02" db="EMBL/GenBank/DDBJ databases">
        <authorList>
            <person name="Meier V. D."/>
        </authorList>
    </citation>
    <scope>NUCLEOTIDE SEQUENCE</scope>
    <source>
        <strain evidence="2">AVDCRST_MAG11</strain>
    </source>
</reference>
<name>A0A6J4LZL6_9BACT</name>
<feature type="non-terminal residue" evidence="2">
    <location>
        <position position="76"/>
    </location>
</feature>
<organism evidence="2">
    <name type="scientific">uncultured Gemmatimonadaceae bacterium</name>
    <dbReference type="NCBI Taxonomy" id="246130"/>
    <lineage>
        <taxon>Bacteria</taxon>
        <taxon>Pseudomonadati</taxon>
        <taxon>Gemmatimonadota</taxon>
        <taxon>Gemmatimonadia</taxon>
        <taxon>Gemmatimonadales</taxon>
        <taxon>Gemmatimonadaceae</taxon>
        <taxon>environmental samples</taxon>
    </lineage>
</organism>
<evidence type="ECO:0000256" key="1">
    <source>
        <dbReference type="SAM" id="MobiDB-lite"/>
    </source>
</evidence>
<feature type="compositionally biased region" description="Basic and acidic residues" evidence="1">
    <location>
        <begin position="15"/>
        <end position="28"/>
    </location>
</feature>
<feature type="compositionally biased region" description="Basic and acidic residues" evidence="1">
    <location>
        <begin position="56"/>
        <end position="70"/>
    </location>
</feature>